<feature type="repeat" description="Solcar" evidence="5">
    <location>
        <begin position="271"/>
        <end position="353"/>
    </location>
</feature>
<protein>
    <submittedName>
        <fullName evidence="9">BQ5605_C008g05043 protein</fullName>
    </submittedName>
</protein>
<feature type="region of interest" description="Disordered" evidence="7">
    <location>
        <begin position="70"/>
        <end position="124"/>
    </location>
</feature>
<dbReference type="AlphaFoldDB" id="A0A2X0MC79"/>
<dbReference type="PANTHER" id="PTHR47567">
    <property type="entry name" value="MITOCHONDRIAL SUBSTRATE/SOLUTE CARRIER"/>
    <property type="match status" value="1"/>
</dbReference>
<dbReference type="GO" id="GO:0016020">
    <property type="term" value="C:membrane"/>
    <property type="evidence" value="ECO:0007669"/>
    <property type="project" value="UniProtKB-SubCell"/>
</dbReference>
<dbReference type="PROSITE" id="PS50920">
    <property type="entry name" value="SOLCAR"/>
    <property type="match status" value="1"/>
</dbReference>
<reference evidence="9 10" key="1">
    <citation type="submission" date="2016-11" db="EMBL/GenBank/DDBJ databases">
        <authorList>
            <person name="Jaros S."/>
            <person name="Januszkiewicz K."/>
            <person name="Wedrychowicz H."/>
        </authorList>
    </citation>
    <scope>NUCLEOTIDE SEQUENCE [LARGE SCALE GENOMIC DNA]</scope>
</reference>
<proteinExistence type="inferred from homology"/>
<evidence type="ECO:0000256" key="4">
    <source>
        <dbReference type="ARBA" id="ARBA00023136"/>
    </source>
</evidence>
<feature type="compositionally biased region" description="Acidic residues" evidence="7">
    <location>
        <begin position="113"/>
        <end position="123"/>
    </location>
</feature>
<name>A0A2X0MC79_9BASI</name>
<evidence type="ECO:0000256" key="7">
    <source>
        <dbReference type="SAM" id="MobiDB-lite"/>
    </source>
</evidence>
<dbReference type="Pfam" id="PF00153">
    <property type="entry name" value="Mito_carr"/>
    <property type="match status" value="2"/>
</dbReference>
<evidence type="ECO:0000313" key="9">
    <source>
        <dbReference type="EMBL" id="SGY79105.1"/>
    </source>
</evidence>
<feature type="region of interest" description="Disordered" evidence="7">
    <location>
        <begin position="1"/>
        <end position="25"/>
    </location>
</feature>
<evidence type="ECO:0000256" key="6">
    <source>
        <dbReference type="RuleBase" id="RU000488"/>
    </source>
</evidence>
<accession>A0A2X0MC79</accession>
<feature type="transmembrane region" description="Helical" evidence="8">
    <location>
        <begin position="184"/>
        <end position="203"/>
    </location>
</feature>
<evidence type="ECO:0000256" key="8">
    <source>
        <dbReference type="SAM" id="Phobius"/>
    </source>
</evidence>
<evidence type="ECO:0000313" key="10">
    <source>
        <dbReference type="Proteomes" id="UP000249464"/>
    </source>
</evidence>
<comment type="similarity">
    <text evidence="6">Belongs to the mitochondrial carrier (TC 2.A.29) family.</text>
</comment>
<evidence type="ECO:0000256" key="1">
    <source>
        <dbReference type="ARBA" id="ARBA00004141"/>
    </source>
</evidence>
<feature type="transmembrane region" description="Helical" evidence="8">
    <location>
        <begin position="138"/>
        <end position="157"/>
    </location>
</feature>
<feature type="transmembrane region" description="Helical" evidence="8">
    <location>
        <begin position="324"/>
        <end position="345"/>
    </location>
</feature>
<dbReference type="EMBL" id="FQNC01000048">
    <property type="protein sequence ID" value="SGY79105.1"/>
    <property type="molecule type" value="Genomic_DNA"/>
</dbReference>
<keyword evidence="3 8" id="KW-1133">Transmembrane helix</keyword>
<dbReference type="InterPro" id="IPR023395">
    <property type="entry name" value="MCP_dom_sf"/>
</dbReference>
<evidence type="ECO:0000256" key="3">
    <source>
        <dbReference type="ARBA" id="ARBA00022989"/>
    </source>
</evidence>
<dbReference type="Proteomes" id="UP000249464">
    <property type="component" value="Unassembled WGS sequence"/>
</dbReference>
<evidence type="ECO:0000256" key="2">
    <source>
        <dbReference type="ARBA" id="ARBA00022692"/>
    </source>
</evidence>
<keyword evidence="2 5" id="KW-0812">Transmembrane</keyword>
<feature type="compositionally biased region" description="Basic and acidic residues" evidence="7">
    <location>
        <begin position="95"/>
        <end position="105"/>
    </location>
</feature>
<sequence length="452" mass="49091">MTSESSPSLPAGPIRTAPPDALDAPRGWARSYRMVSSGHCHWRPYPDLHNSMPAPKPAIPAVVNKGNEREPLLASQRQQRSSSSTAATATPLPTDGDRTTGDREPAPLTANNDADDDDDEADEPVLTPEQKRKSLYKWLAFWTVVAVVVVVCIVQAFKQGGGRFDWKRALAKAGGGVSPSVKLLRVWVISLAMIVQVLTLMPLRTTMNYQYRYGGSMTSSISALRTSGGFKRFYAGLGPALVQGPIARFGDTAANAGILALLESNPWLSKLSSPLQTAFASVAGALFRMILVPIDTLKTTMQTEGSSRALVVLKQRVKMYGLSTLWAGAFATAAASFVGSFPWFATYNFLSKNLPLAHSTLANLSRQAFIGFSASVVSDTISNSLRVVKTYRQVNHNSIGYRRAARKIWSAEGWKGLFGRGLRTRILANGLQGLMFSVLWRLIQDAIEGKKT</sequence>
<dbReference type="Gene3D" id="1.50.40.10">
    <property type="entry name" value="Mitochondrial carrier domain"/>
    <property type="match status" value="1"/>
</dbReference>
<dbReference type="PANTHER" id="PTHR47567:SF1">
    <property type="entry name" value="NAD-DEPENDENT EPIMERASE_DEHYDRATASE DOMAIN-CONTAINING PROTEIN"/>
    <property type="match status" value="1"/>
</dbReference>
<feature type="compositionally biased region" description="Low complexity" evidence="7">
    <location>
        <begin position="72"/>
        <end position="94"/>
    </location>
</feature>
<evidence type="ECO:0000256" key="5">
    <source>
        <dbReference type="PROSITE-ProRule" id="PRU00282"/>
    </source>
</evidence>
<keyword evidence="6" id="KW-0813">Transport</keyword>
<keyword evidence="4 5" id="KW-0472">Membrane</keyword>
<keyword evidence="10" id="KW-1185">Reference proteome</keyword>
<gene>
    <name evidence="9" type="primary">BQ5605_C008g05043</name>
    <name evidence="9" type="ORF">BQ5605_C008G05043</name>
</gene>
<dbReference type="SUPFAM" id="SSF103506">
    <property type="entry name" value="Mitochondrial carrier"/>
    <property type="match status" value="1"/>
</dbReference>
<organism evidence="9 10">
    <name type="scientific">Microbotryum silenes-dioicae</name>
    <dbReference type="NCBI Taxonomy" id="796604"/>
    <lineage>
        <taxon>Eukaryota</taxon>
        <taxon>Fungi</taxon>
        <taxon>Dikarya</taxon>
        <taxon>Basidiomycota</taxon>
        <taxon>Pucciniomycotina</taxon>
        <taxon>Microbotryomycetes</taxon>
        <taxon>Microbotryales</taxon>
        <taxon>Microbotryaceae</taxon>
        <taxon>Microbotryum</taxon>
    </lineage>
</organism>
<comment type="subcellular location">
    <subcellularLocation>
        <location evidence="1">Membrane</location>
        <topology evidence="1">Multi-pass membrane protein</topology>
    </subcellularLocation>
</comment>
<dbReference type="InterPro" id="IPR018108">
    <property type="entry name" value="MCP_transmembrane"/>
</dbReference>